<keyword evidence="3 5" id="KW-0964">Secreted</keyword>
<comment type="domain">
    <text evidence="5">The RxLR-dEER motif acts to carry the protein into the host cell cytoplasm through binding to cell surface phosphatidylinositol-3-phosphate.</text>
</comment>
<evidence type="ECO:0000256" key="5">
    <source>
        <dbReference type="RuleBase" id="RU367124"/>
    </source>
</evidence>
<evidence type="ECO:0000256" key="1">
    <source>
        <dbReference type="ARBA" id="ARBA00004613"/>
    </source>
</evidence>
<comment type="function">
    <text evidence="5">Effector that suppresses plant defense responses during pathogen infection.</text>
</comment>
<evidence type="ECO:0000256" key="4">
    <source>
        <dbReference type="ARBA" id="ARBA00022729"/>
    </source>
</evidence>
<proteinExistence type="inferred from homology"/>
<dbReference type="Pfam" id="PF16810">
    <property type="entry name" value="RXLR"/>
    <property type="match status" value="1"/>
</dbReference>
<protein>
    <recommendedName>
        <fullName evidence="5">RxLR effector protein</fullName>
    </recommendedName>
</protein>
<dbReference type="EMBL" id="JASMQC010000007">
    <property type="protein sequence ID" value="KAK1943679.1"/>
    <property type="molecule type" value="Genomic_DNA"/>
</dbReference>
<evidence type="ECO:0000256" key="2">
    <source>
        <dbReference type="ARBA" id="ARBA00010400"/>
    </source>
</evidence>
<evidence type="ECO:0000256" key="3">
    <source>
        <dbReference type="ARBA" id="ARBA00022525"/>
    </source>
</evidence>
<comment type="similarity">
    <text evidence="2 5">Belongs to the RxLR effector family.</text>
</comment>
<comment type="subcellular location">
    <subcellularLocation>
        <location evidence="1 5">Secreted</location>
    </subcellularLocation>
</comment>
<dbReference type="Proteomes" id="UP001259832">
    <property type="component" value="Unassembled WGS sequence"/>
</dbReference>
<gene>
    <name evidence="6" type="ORF">P3T76_005075</name>
</gene>
<keyword evidence="4 5" id="KW-0732">Signal</keyword>
<reference evidence="6" key="1">
    <citation type="submission" date="2023-08" db="EMBL/GenBank/DDBJ databases">
        <title>Reference Genome Resource for the Citrus Pathogen Phytophthora citrophthora.</title>
        <authorList>
            <person name="Moller H."/>
            <person name="Coetzee B."/>
            <person name="Rose L.J."/>
            <person name="Van Niekerk J.M."/>
        </authorList>
    </citation>
    <scope>NUCLEOTIDE SEQUENCE</scope>
    <source>
        <strain evidence="6">STE-U-9442</strain>
    </source>
</reference>
<feature type="signal peptide" evidence="5">
    <location>
        <begin position="1"/>
        <end position="22"/>
    </location>
</feature>
<keyword evidence="7" id="KW-1185">Reference proteome</keyword>
<dbReference type="InterPro" id="IPR031825">
    <property type="entry name" value="RXLR"/>
</dbReference>
<evidence type="ECO:0000313" key="6">
    <source>
        <dbReference type="EMBL" id="KAK1943679.1"/>
    </source>
</evidence>
<feature type="chain" id="PRO_5044970253" description="RxLR effector protein" evidence="5">
    <location>
        <begin position="23"/>
        <end position="257"/>
    </location>
</feature>
<name>A0AAD9GRG6_9STRA</name>
<evidence type="ECO:0000313" key="7">
    <source>
        <dbReference type="Proteomes" id="UP001259832"/>
    </source>
</evidence>
<dbReference type="AlphaFoldDB" id="A0AAD9GRG6"/>
<organism evidence="6 7">
    <name type="scientific">Phytophthora citrophthora</name>
    <dbReference type="NCBI Taxonomy" id="4793"/>
    <lineage>
        <taxon>Eukaryota</taxon>
        <taxon>Sar</taxon>
        <taxon>Stramenopiles</taxon>
        <taxon>Oomycota</taxon>
        <taxon>Peronosporomycetes</taxon>
        <taxon>Peronosporales</taxon>
        <taxon>Peronosporaceae</taxon>
        <taxon>Phytophthora</taxon>
    </lineage>
</organism>
<comment type="caution">
    <text evidence="6">The sequence shown here is derived from an EMBL/GenBank/DDBJ whole genome shotgun (WGS) entry which is preliminary data.</text>
</comment>
<sequence>MRLYYVCVLLAAVATLFASANALTSTASTKLLSDLDHSSVNQNQVKTGRSLRGNHKADGINPEERGFTIPTKVKLFWWREFKNKPNSYVKTKLGLDNLDDAALKKNKNYPLYLDYVDTREKNELWKLARRKYSTYTFWQDVGLDRMITLRGDMTFNQIAAEIKKLEGTEPFRIYKRYAKEFDQHRLANFGSGYYRETYFIDDQATTVEKFVRAQFWAEAKIRKGYVKEFLGIHRAKPEVVNSNPYYRYYLKMSNQLP</sequence>
<accession>A0AAD9GRG6</accession>